<dbReference type="PANTHER" id="PTHR46653">
    <property type="entry name" value="SPECIFICITY PROTEIN PHOSPHATASE, PUTATIVE-RELATED"/>
    <property type="match status" value="1"/>
</dbReference>
<dbReference type="SUPFAM" id="SSF52799">
    <property type="entry name" value="(Phosphotyrosine protein) phosphatases II"/>
    <property type="match status" value="1"/>
</dbReference>
<reference evidence="3 5" key="1">
    <citation type="submission" date="2015-02" db="EMBL/GenBank/DDBJ databases">
        <authorList>
            <person name="Chooi Y.-H."/>
        </authorList>
    </citation>
    <scope>NUCLEOTIDE SEQUENCE [LARGE SCALE GENOMIC DNA]</scope>
    <source>
        <strain evidence="3">E3</strain>
    </source>
</reference>
<dbReference type="Proteomes" id="UP000039324">
    <property type="component" value="Unassembled WGS sequence"/>
</dbReference>
<evidence type="ECO:0000256" key="1">
    <source>
        <dbReference type="SAM" id="MobiDB-lite"/>
    </source>
</evidence>
<feature type="region of interest" description="Disordered" evidence="1">
    <location>
        <begin position="464"/>
        <end position="502"/>
    </location>
</feature>
<dbReference type="OrthoDB" id="10252009at2759"/>
<keyword evidence="4" id="KW-0496">Mitochondrion</keyword>
<dbReference type="CDD" id="cd14498">
    <property type="entry name" value="DSP"/>
    <property type="match status" value="1"/>
</dbReference>
<evidence type="ECO:0000313" key="6">
    <source>
        <dbReference type="Proteomes" id="UP000290189"/>
    </source>
</evidence>
<dbReference type="STRING" id="37360.A0A0G4J6D0"/>
<accession>A0A0G4J6D0</accession>
<sequence length="502" mass="54620">MTVNADVSVVESTTASAVDSDVFYLEENGQLILPYVPPAYLNVNSAKILDGLFIGNKDAATDLEFITSNKITHIINCVGHLLPSSLAKLGVQYLNFQWIDAKTTVMFDADGKTLMRIVSFIQSALANHNGILIFSIHGKSRSCCVAAAFLMHQFSWSLQKALEFIQFKRPDVNPKPYFLRQLRRMEKALLRNTRDPVDIAGRWLDQCASPHELVARNTFLNGHYIKAEHEKGADFKVYEDFDQVPASRASPASTSKTLRWIDEVSPDTTLERSSGKAYSTTPTAATAEIVSILKTRAGSGPRRPPSEVVTVAEQAPVHKVKSAWNMISAGEPMISIRRPSSAQSDVEDQQAHAMSMGWRPRSLVGRVGSAGSALAKKYRKSSTARASSMAHAATVSSLAKVKNAIKYRTGDVSAATPLTKRIPSSTVATTSRARNKGRSTPVSVAGEFDDPWLGKFARLTLKDKRSLSTTTPSAPLSVSGTTKRPLSASAIKHPAASSMRPF</sequence>
<reference evidence="4 6" key="2">
    <citation type="submission" date="2018-03" db="EMBL/GenBank/DDBJ databases">
        <authorList>
            <person name="Fogelqvist J."/>
        </authorList>
    </citation>
    <scope>NUCLEOTIDE SEQUENCE [LARGE SCALE GENOMIC DNA]</scope>
</reference>
<dbReference type="InterPro" id="IPR029021">
    <property type="entry name" value="Prot-tyrosine_phosphatase-like"/>
</dbReference>
<dbReference type="Proteomes" id="UP000290189">
    <property type="component" value="Unassembled WGS sequence"/>
</dbReference>
<evidence type="ECO:0000313" key="5">
    <source>
        <dbReference type="Proteomes" id="UP000039324"/>
    </source>
</evidence>
<dbReference type="AlphaFoldDB" id="A0A0G4J6D0"/>
<dbReference type="Gene3D" id="3.90.190.10">
    <property type="entry name" value="Protein tyrosine phosphatase superfamily"/>
    <property type="match status" value="1"/>
</dbReference>
<proteinExistence type="predicted"/>
<geneLocation type="mitochondrion" evidence="4"/>
<evidence type="ECO:0000259" key="2">
    <source>
        <dbReference type="PROSITE" id="PS50054"/>
    </source>
</evidence>
<dbReference type="SMART" id="SM00195">
    <property type="entry name" value="DSPc"/>
    <property type="match status" value="1"/>
</dbReference>
<feature type="compositionally biased region" description="Low complexity" evidence="1">
    <location>
        <begin position="467"/>
        <end position="479"/>
    </location>
</feature>
<dbReference type="InterPro" id="IPR000340">
    <property type="entry name" value="Dual-sp_phosphatase_cat-dom"/>
</dbReference>
<gene>
    <name evidence="3" type="ORF">PBRA_009167</name>
    <name evidence="4" type="ORF">PLBR_LOCUS8773</name>
</gene>
<evidence type="ECO:0000313" key="4">
    <source>
        <dbReference type="EMBL" id="SPR01558.1"/>
    </source>
</evidence>
<name>A0A0G4J6D0_PLABS</name>
<evidence type="ECO:0000313" key="3">
    <source>
        <dbReference type="EMBL" id="CEP02949.1"/>
    </source>
</evidence>
<dbReference type="PANTHER" id="PTHR46653:SF1">
    <property type="entry name" value="SPECIFICITY PROTEIN PHOSPHATASE, PUTATIVE-RELATED"/>
    <property type="match status" value="1"/>
</dbReference>
<dbReference type="EMBL" id="CDSF01000134">
    <property type="protein sequence ID" value="CEP02949.1"/>
    <property type="molecule type" value="Genomic_DNA"/>
</dbReference>
<feature type="domain" description="Tyrosine-protein phosphatase" evidence="2">
    <location>
        <begin position="44"/>
        <end position="191"/>
    </location>
</feature>
<dbReference type="PROSITE" id="PS50054">
    <property type="entry name" value="TYR_PHOSPHATASE_DUAL"/>
    <property type="match status" value="1"/>
</dbReference>
<dbReference type="Pfam" id="PF00782">
    <property type="entry name" value="DSPc"/>
    <property type="match status" value="1"/>
</dbReference>
<organism evidence="3 5">
    <name type="scientific">Plasmodiophora brassicae</name>
    <name type="common">Clubroot disease agent</name>
    <dbReference type="NCBI Taxonomy" id="37360"/>
    <lineage>
        <taxon>Eukaryota</taxon>
        <taxon>Sar</taxon>
        <taxon>Rhizaria</taxon>
        <taxon>Endomyxa</taxon>
        <taxon>Phytomyxea</taxon>
        <taxon>Plasmodiophorida</taxon>
        <taxon>Plasmodiophoridae</taxon>
        <taxon>Plasmodiophora</taxon>
    </lineage>
</organism>
<dbReference type="EMBL" id="OVEO01000018">
    <property type="protein sequence ID" value="SPR01558.1"/>
    <property type="molecule type" value="Genomic_DNA"/>
</dbReference>
<dbReference type="InterPro" id="IPR020422">
    <property type="entry name" value="TYR_PHOSPHATASE_DUAL_dom"/>
</dbReference>
<keyword evidence="5" id="KW-1185">Reference proteome</keyword>
<protein>
    <recommendedName>
        <fullName evidence="2">Tyrosine-protein phosphatase domain-containing protein</fullName>
    </recommendedName>
</protein>